<evidence type="ECO:0000259" key="4">
    <source>
        <dbReference type="Pfam" id="PF11954"/>
    </source>
</evidence>
<evidence type="ECO:0000256" key="1">
    <source>
        <dbReference type="SAM" id="MobiDB-lite"/>
    </source>
</evidence>
<dbReference type="Pfam" id="PF11954">
    <property type="entry name" value="DUF3471"/>
    <property type="match status" value="1"/>
</dbReference>
<accession>A0ABS5J494</accession>
<dbReference type="InterPro" id="IPR012338">
    <property type="entry name" value="Beta-lactam/transpept-like"/>
</dbReference>
<dbReference type="Gene3D" id="2.40.128.600">
    <property type="match status" value="1"/>
</dbReference>
<feature type="region of interest" description="Disordered" evidence="1">
    <location>
        <begin position="385"/>
        <end position="406"/>
    </location>
</feature>
<dbReference type="RefSeq" id="WP_211975190.1">
    <property type="nucleotide sequence ID" value="NZ_CBFHAM010000045.1"/>
</dbReference>
<comment type="caution">
    <text evidence="5">The sequence shown here is derived from an EMBL/GenBank/DDBJ whole genome shotgun (WGS) entry which is preliminary data.</text>
</comment>
<gene>
    <name evidence="5" type="ORF">KE626_22175</name>
</gene>
<protein>
    <submittedName>
        <fullName evidence="5">Serine hydrolase</fullName>
    </submittedName>
</protein>
<keyword evidence="2" id="KW-0732">Signal</keyword>
<keyword evidence="5" id="KW-0378">Hydrolase</keyword>
<proteinExistence type="predicted"/>
<evidence type="ECO:0000313" key="6">
    <source>
        <dbReference type="Proteomes" id="UP000676386"/>
    </source>
</evidence>
<dbReference type="InterPro" id="IPR001466">
    <property type="entry name" value="Beta-lactam-related"/>
</dbReference>
<dbReference type="Proteomes" id="UP000676386">
    <property type="component" value="Unassembled WGS sequence"/>
</dbReference>
<dbReference type="GO" id="GO:0016787">
    <property type="term" value="F:hydrolase activity"/>
    <property type="evidence" value="ECO:0007669"/>
    <property type="project" value="UniProtKB-KW"/>
</dbReference>
<feature type="domain" description="Peptidase S12 Pab87-related C-terminal" evidence="4">
    <location>
        <begin position="407"/>
        <end position="496"/>
    </location>
</feature>
<dbReference type="InterPro" id="IPR021860">
    <property type="entry name" value="Peptidase_S12_Pab87-rel_C"/>
</dbReference>
<sequence length="602" mass="67138">MIQSLHRRWLSSLFCLNIMAIGATAQTSNNKLEKIDATLSEILRDAHGAGFAVAVVQKDKVIFSKGFGYRDYARQLPVTPHTQFAIGSCTKAFTSALLGNLRKEGKVDFDKPAVTYIPALDFSDPALNTQITLRDMMCHRTGFSRYDLAWYLFATSSRDTLLARMHYMKPTAPLRARWQYNNFMFMVQGMVVERLTGKSWEQNITSQLLQPMEMSESSIGTIALAAAAEPSRGYGVNDKMEIEERKYHPIVAMGPAGAINSTVTDMSKWLVTWIYGGRYHQQEIIPADYANEAISSQMIMEKGIPGKDKPEEQFGNYGFGWMMSSYHGHYRVEHGGNVDGFTALTTFYPTDSIGVVVLSNQTNSHIPSRVIDAISNRLFGVPEVKTKKSAEKPDDSEPVRDSSFKAHPATHPLSAFAGVFKNEAYGNFDISIKKDSLFATFPDTKWYLYHEDYNIFSPFDAADTVIDVKYKSNMRLQFLMNNSGDIDRLSFFYDPSGDPVIFERIQPAVAIAAAALEQFTGTYRIASMDAVIKLSDARVLTLSVAGQPPYTLEAIDEETFGLKGLKGYKLKFVKDAGGKVIALISMQPDGNFRAEKEGKKTP</sequence>
<dbReference type="Gene3D" id="3.40.710.10">
    <property type="entry name" value="DD-peptidase/beta-lactamase superfamily"/>
    <property type="match status" value="1"/>
</dbReference>
<evidence type="ECO:0000256" key="2">
    <source>
        <dbReference type="SAM" id="SignalP"/>
    </source>
</evidence>
<keyword evidence="6" id="KW-1185">Reference proteome</keyword>
<feature type="domain" description="Beta-lactamase-related" evidence="3">
    <location>
        <begin position="36"/>
        <end position="364"/>
    </location>
</feature>
<feature type="signal peptide" evidence="2">
    <location>
        <begin position="1"/>
        <end position="25"/>
    </location>
</feature>
<reference evidence="5 6" key="1">
    <citation type="submission" date="2021-04" db="EMBL/GenBank/DDBJ databases">
        <title>Chitinophaga sp. nov., isolated from the rhizosphere soil.</title>
        <authorList>
            <person name="He S."/>
        </authorList>
    </citation>
    <scope>NUCLEOTIDE SEQUENCE [LARGE SCALE GENOMIC DNA]</scope>
    <source>
        <strain evidence="5 6">2R12</strain>
    </source>
</reference>
<feature type="chain" id="PRO_5045486745" evidence="2">
    <location>
        <begin position="26"/>
        <end position="602"/>
    </location>
</feature>
<organism evidence="5 6">
    <name type="scientific">Chitinophaga hostae</name>
    <dbReference type="NCBI Taxonomy" id="2831022"/>
    <lineage>
        <taxon>Bacteria</taxon>
        <taxon>Pseudomonadati</taxon>
        <taxon>Bacteroidota</taxon>
        <taxon>Chitinophagia</taxon>
        <taxon>Chitinophagales</taxon>
        <taxon>Chitinophagaceae</taxon>
        <taxon>Chitinophaga</taxon>
    </lineage>
</organism>
<dbReference type="InterPro" id="IPR050491">
    <property type="entry name" value="AmpC-like"/>
</dbReference>
<dbReference type="PANTHER" id="PTHR46825">
    <property type="entry name" value="D-ALANYL-D-ALANINE-CARBOXYPEPTIDASE/ENDOPEPTIDASE AMPH"/>
    <property type="match status" value="1"/>
</dbReference>
<dbReference type="SUPFAM" id="SSF56601">
    <property type="entry name" value="beta-lactamase/transpeptidase-like"/>
    <property type="match status" value="1"/>
</dbReference>
<evidence type="ECO:0000313" key="5">
    <source>
        <dbReference type="EMBL" id="MBS0030049.1"/>
    </source>
</evidence>
<dbReference type="PANTHER" id="PTHR46825:SF15">
    <property type="entry name" value="BETA-LACTAMASE-RELATED DOMAIN-CONTAINING PROTEIN"/>
    <property type="match status" value="1"/>
</dbReference>
<dbReference type="Pfam" id="PF00144">
    <property type="entry name" value="Beta-lactamase"/>
    <property type="match status" value="1"/>
</dbReference>
<feature type="compositionally biased region" description="Basic and acidic residues" evidence="1">
    <location>
        <begin position="385"/>
        <end position="404"/>
    </location>
</feature>
<name>A0ABS5J494_9BACT</name>
<evidence type="ECO:0000259" key="3">
    <source>
        <dbReference type="Pfam" id="PF00144"/>
    </source>
</evidence>
<dbReference type="EMBL" id="JAGTXB010000012">
    <property type="protein sequence ID" value="MBS0030049.1"/>
    <property type="molecule type" value="Genomic_DNA"/>
</dbReference>